<protein>
    <recommendedName>
        <fullName evidence="2">VWFA domain-containing protein</fullName>
    </recommendedName>
</protein>
<evidence type="ECO:0000256" key="1">
    <source>
        <dbReference type="SAM" id="SignalP"/>
    </source>
</evidence>
<dbReference type="EMBL" id="MSIF01000010">
    <property type="protein sequence ID" value="OLF09075.1"/>
    <property type="molecule type" value="Genomic_DNA"/>
</dbReference>
<dbReference type="CDD" id="cd00198">
    <property type="entry name" value="vWFA"/>
    <property type="match status" value="1"/>
</dbReference>
<evidence type="ECO:0000313" key="3">
    <source>
        <dbReference type="EMBL" id="OLF09075.1"/>
    </source>
</evidence>
<dbReference type="SUPFAM" id="SSF53300">
    <property type="entry name" value="vWA-like"/>
    <property type="match status" value="1"/>
</dbReference>
<evidence type="ECO:0000313" key="4">
    <source>
        <dbReference type="Proteomes" id="UP000185696"/>
    </source>
</evidence>
<gene>
    <name evidence="3" type="ORF">BLA60_21050</name>
</gene>
<name>A0A7Z1AXE3_9PSEU</name>
<feature type="domain" description="VWFA" evidence="2">
    <location>
        <begin position="28"/>
        <end position="182"/>
    </location>
</feature>
<evidence type="ECO:0000259" key="2">
    <source>
        <dbReference type="PROSITE" id="PS50234"/>
    </source>
</evidence>
<accession>A0A7Z1AXE3</accession>
<keyword evidence="4" id="KW-1185">Reference proteome</keyword>
<dbReference type="InterPro" id="IPR036465">
    <property type="entry name" value="vWFA_dom_sf"/>
</dbReference>
<keyword evidence="1" id="KW-0732">Signal</keyword>
<comment type="caution">
    <text evidence="3">The sequence shown here is derived from an EMBL/GenBank/DDBJ whole genome shotgun (WGS) entry which is preliminary data.</text>
</comment>
<sequence length="383" mass="38801">MLAVVVAAAWLVAPPAATAQAADCGPMDVALVLDTTASMDAALDDLKAGIGGVTSAIETASGGDYRIGLITFDNEVQVRSAFVPGNKAAIDTVVPTLSGPTGTNLPEASDEAVHTAVRTLGVRPHQSGGFTAGWRSQATKAVVLVTDALPGGFDDLHGPADLASAQAAGQAAFDRGIRIHAVHPPNPADDPVAVGAVMAGYAGSTGGISVTGTEIADLITGVVTTCRRTDAFVRDAVADVGAEPGAVASQSPDISLCPGQVWCAPAAEVTADPGTGVFVHVRMSNAGGGTSVGVLKLYRSLFHGNGQWPLQWSQIGAVPVSVPAGGKTVVLPWASVVADQSFLVRWVSGSDPMAFAEGSGISFNVRSNNNVAWRRIVVNPEPG</sequence>
<dbReference type="PROSITE" id="PS50234">
    <property type="entry name" value="VWFA"/>
    <property type="match status" value="1"/>
</dbReference>
<reference evidence="3 4" key="1">
    <citation type="submission" date="2016-12" db="EMBL/GenBank/DDBJ databases">
        <title>The draft genome sequence of Actinophytocola xinjiangensis.</title>
        <authorList>
            <person name="Wang W."/>
            <person name="Yuan L."/>
        </authorList>
    </citation>
    <scope>NUCLEOTIDE SEQUENCE [LARGE SCALE GENOMIC DNA]</scope>
    <source>
        <strain evidence="3 4">CGMCC 4.4663</strain>
    </source>
</reference>
<feature type="chain" id="PRO_5030781252" description="VWFA domain-containing protein" evidence="1">
    <location>
        <begin position="22"/>
        <end position="383"/>
    </location>
</feature>
<dbReference type="AlphaFoldDB" id="A0A7Z1AXE3"/>
<proteinExistence type="predicted"/>
<dbReference type="InterPro" id="IPR002035">
    <property type="entry name" value="VWF_A"/>
</dbReference>
<organism evidence="3 4">
    <name type="scientific">Actinophytocola xinjiangensis</name>
    <dbReference type="NCBI Taxonomy" id="485602"/>
    <lineage>
        <taxon>Bacteria</taxon>
        <taxon>Bacillati</taxon>
        <taxon>Actinomycetota</taxon>
        <taxon>Actinomycetes</taxon>
        <taxon>Pseudonocardiales</taxon>
        <taxon>Pseudonocardiaceae</taxon>
    </lineage>
</organism>
<dbReference type="Proteomes" id="UP000185696">
    <property type="component" value="Unassembled WGS sequence"/>
</dbReference>
<dbReference type="SMART" id="SM00327">
    <property type="entry name" value="VWA"/>
    <property type="match status" value="1"/>
</dbReference>
<dbReference type="Gene3D" id="3.40.50.410">
    <property type="entry name" value="von Willebrand factor, type A domain"/>
    <property type="match status" value="1"/>
</dbReference>
<feature type="signal peptide" evidence="1">
    <location>
        <begin position="1"/>
        <end position="21"/>
    </location>
</feature>